<comment type="caution">
    <text evidence="1">The sequence shown here is derived from an EMBL/GenBank/DDBJ whole genome shotgun (WGS) entry which is preliminary data.</text>
</comment>
<dbReference type="AlphaFoldDB" id="A0A9D4IZ59"/>
<dbReference type="EMBL" id="JAIWYP010000008">
    <property type="protein sequence ID" value="KAH3789847.1"/>
    <property type="molecule type" value="Genomic_DNA"/>
</dbReference>
<reference evidence="1" key="2">
    <citation type="submission" date="2020-11" db="EMBL/GenBank/DDBJ databases">
        <authorList>
            <person name="McCartney M.A."/>
            <person name="Auch B."/>
            <person name="Kono T."/>
            <person name="Mallez S."/>
            <person name="Becker A."/>
            <person name="Gohl D.M."/>
            <person name="Silverstein K.A.T."/>
            <person name="Koren S."/>
            <person name="Bechman K.B."/>
            <person name="Herman A."/>
            <person name="Abrahante J.E."/>
            <person name="Garbe J."/>
        </authorList>
    </citation>
    <scope>NUCLEOTIDE SEQUENCE</scope>
    <source>
        <strain evidence="1">Duluth1</strain>
        <tissue evidence="1">Whole animal</tissue>
    </source>
</reference>
<reference evidence="1" key="1">
    <citation type="journal article" date="2019" name="bioRxiv">
        <title>The Genome of the Zebra Mussel, Dreissena polymorpha: A Resource for Invasive Species Research.</title>
        <authorList>
            <person name="McCartney M.A."/>
            <person name="Auch B."/>
            <person name="Kono T."/>
            <person name="Mallez S."/>
            <person name="Zhang Y."/>
            <person name="Obille A."/>
            <person name="Becker A."/>
            <person name="Abrahante J.E."/>
            <person name="Garbe J."/>
            <person name="Badalamenti J.P."/>
            <person name="Herman A."/>
            <person name="Mangelson H."/>
            <person name="Liachko I."/>
            <person name="Sullivan S."/>
            <person name="Sone E.D."/>
            <person name="Koren S."/>
            <person name="Silverstein K.A.T."/>
            <person name="Beckman K.B."/>
            <person name="Gohl D.M."/>
        </authorList>
    </citation>
    <scope>NUCLEOTIDE SEQUENCE</scope>
    <source>
        <strain evidence="1">Duluth1</strain>
        <tissue evidence="1">Whole animal</tissue>
    </source>
</reference>
<evidence type="ECO:0000313" key="2">
    <source>
        <dbReference type="Proteomes" id="UP000828390"/>
    </source>
</evidence>
<gene>
    <name evidence="1" type="ORF">DPMN_168036</name>
</gene>
<organism evidence="1 2">
    <name type="scientific">Dreissena polymorpha</name>
    <name type="common">Zebra mussel</name>
    <name type="synonym">Mytilus polymorpha</name>
    <dbReference type="NCBI Taxonomy" id="45954"/>
    <lineage>
        <taxon>Eukaryota</taxon>
        <taxon>Metazoa</taxon>
        <taxon>Spiralia</taxon>
        <taxon>Lophotrochozoa</taxon>
        <taxon>Mollusca</taxon>
        <taxon>Bivalvia</taxon>
        <taxon>Autobranchia</taxon>
        <taxon>Heteroconchia</taxon>
        <taxon>Euheterodonta</taxon>
        <taxon>Imparidentia</taxon>
        <taxon>Neoheterodontei</taxon>
        <taxon>Myida</taxon>
        <taxon>Dreissenoidea</taxon>
        <taxon>Dreissenidae</taxon>
        <taxon>Dreissena</taxon>
    </lineage>
</organism>
<dbReference type="Proteomes" id="UP000828390">
    <property type="component" value="Unassembled WGS sequence"/>
</dbReference>
<evidence type="ECO:0000313" key="1">
    <source>
        <dbReference type="EMBL" id="KAH3789847.1"/>
    </source>
</evidence>
<accession>A0A9D4IZ59</accession>
<sequence>MHYVQFSQNATHIILFSVLLEQTYLRPEHHTRCQVSGCIRVPDDIEVFNGCAGETSVRSKCADKQHVRSGTKGGRSDEE</sequence>
<name>A0A9D4IZ59_DREPO</name>
<keyword evidence="2" id="KW-1185">Reference proteome</keyword>
<proteinExistence type="predicted"/>
<protein>
    <submittedName>
        <fullName evidence="1">Uncharacterized protein</fullName>
    </submittedName>
</protein>